<keyword evidence="3" id="KW-1185">Reference proteome</keyword>
<evidence type="ECO:0000256" key="1">
    <source>
        <dbReference type="SAM" id="MobiDB-lite"/>
    </source>
</evidence>
<name>A0AAD4SY52_9MAGN</name>
<protein>
    <submittedName>
        <fullName evidence="2">Uncharacterized protein</fullName>
    </submittedName>
</protein>
<dbReference type="Proteomes" id="UP001202328">
    <property type="component" value="Unassembled WGS sequence"/>
</dbReference>
<feature type="region of interest" description="Disordered" evidence="1">
    <location>
        <begin position="1"/>
        <end position="21"/>
    </location>
</feature>
<dbReference type="EMBL" id="JAJJMB010008225">
    <property type="protein sequence ID" value="KAI3924986.1"/>
    <property type="molecule type" value="Genomic_DNA"/>
</dbReference>
<gene>
    <name evidence="2" type="ORF">MKW98_008271</name>
</gene>
<proteinExistence type="predicted"/>
<evidence type="ECO:0000313" key="3">
    <source>
        <dbReference type="Proteomes" id="UP001202328"/>
    </source>
</evidence>
<organism evidence="2 3">
    <name type="scientific">Papaver atlanticum</name>
    <dbReference type="NCBI Taxonomy" id="357466"/>
    <lineage>
        <taxon>Eukaryota</taxon>
        <taxon>Viridiplantae</taxon>
        <taxon>Streptophyta</taxon>
        <taxon>Embryophyta</taxon>
        <taxon>Tracheophyta</taxon>
        <taxon>Spermatophyta</taxon>
        <taxon>Magnoliopsida</taxon>
        <taxon>Ranunculales</taxon>
        <taxon>Papaveraceae</taxon>
        <taxon>Papaveroideae</taxon>
        <taxon>Papaver</taxon>
    </lineage>
</organism>
<feature type="non-terminal residue" evidence="2">
    <location>
        <position position="1"/>
    </location>
</feature>
<reference evidence="2" key="1">
    <citation type="submission" date="2022-04" db="EMBL/GenBank/DDBJ databases">
        <title>A functionally conserved STORR gene fusion in Papaver species that diverged 16.8 million years ago.</title>
        <authorList>
            <person name="Catania T."/>
        </authorList>
    </citation>
    <scope>NUCLEOTIDE SEQUENCE</scope>
    <source>
        <strain evidence="2">S-188037</strain>
    </source>
</reference>
<comment type="caution">
    <text evidence="2">The sequence shown here is derived from an EMBL/GenBank/DDBJ whole genome shotgun (WGS) entry which is preliminary data.</text>
</comment>
<sequence length="56" mass="5976">DGPRPCEIDGIGGDAVTGDSLDNEDGYDLFSYPSKSSRKTVDILIIDGNLDPKLYG</sequence>
<accession>A0AAD4SY52</accession>
<dbReference type="AlphaFoldDB" id="A0AAD4SY52"/>
<evidence type="ECO:0000313" key="2">
    <source>
        <dbReference type="EMBL" id="KAI3924986.1"/>
    </source>
</evidence>